<name>A0AAV4SUI8_CAEEX</name>
<evidence type="ECO:0000313" key="1">
    <source>
        <dbReference type="EMBL" id="GIY37770.1"/>
    </source>
</evidence>
<reference evidence="1 2" key="1">
    <citation type="submission" date="2021-06" db="EMBL/GenBank/DDBJ databases">
        <title>Caerostris extrusa draft genome.</title>
        <authorList>
            <person name="Kono N."/>
            <person name="Arakawa K."/>
        </authorList>
    </citation>
    <scope>NUCLEOTIDE SEQUENCE [LARGE SCALE GENOMIC DNA]</scope>
</reference>
<evidence type="ECO:0000313" key="2">
    <source>
        <dbReference type="Proteomes" id="UP001054945"/>
    </source>
</evidence>
<dbReference type="Proteomes" id="UP001054945">
    <property type="component" value="Unassembled WGS sequence"/>
</dbReference>
<proteinExistence type="predicted"/>
<sequence length="132" mass="14498">MRESKFVVLGAGGGGEDESCVEISGRCLQQFLQTHCGRLLPTHHSITSRAIYVAAYEPFSPPVINRRASYQSIYDSISNESLILPLKQPIKISFRRDLTYLYLSTPSRATRDFVAISGIPNLDSGGIPLPLG</sequence>
<dbReference type="AlphaFoldDB" id="A0AAV4SUI8"/>
<organism evidence="1 2">
    <name type="scientific">Caerostris extrusa</name>
    <name type="common">Bark spider</name>
    <name type="synonym">Caerostris bankana</name>
    <dbReference type="NCBI Taxonomy" id="172846"/>
    <lineage>
        <taxon>Eukaryota</taxon>
        <taxon>Metazoa</taxon>
        <taxon>Ecdysozoa</taxon>
        <taxon>Arthropoda</taxon>
        <taxon>Chelicerata</taxon>
        <taxon>Arachnida</taxon>
        <taxon>Araneae</taxon>
        <taxon>Araneomorphae</taxon>
        <taxon>Entelegynae</taxon>
        <taxon>Araneoidea</taxon>
        <taxon>Araneidae</taxon>
        <taxon>Caerostris</taxon>
    </lineage>
</organism>
<comment type="caution">
    <text evidence="1">The sequence shown here is derived from an EMBL/GenBank/DDBJ whole genome shotgun (WGS) entry which is preliminary data.</text>
</comment>
<accession>A0AAV4SUI8</accession>
<gene>
    <name evidence="1" type="ORF">CEXT_603911</name>
</gene>
<keyword evidence="2" id="KW-1185">Reference proteome</keyword>
<protein>
    <submittedName>
        <fullName evidence="1">Uncharacterized protein</fullName>
    </submittedName>
</protein>
<dbReference type="EMBL" id="BPLR01010218">
    <property type="protein sequence ID" value="GIY37770.1"/>
    <property type="molecule type" value="Genomic_DNA"/>
</dbReference>